<dbReference type="RefSeq" id="WP_187539682.1">
    <property type="nucleotide sequence ID" value="NZ_BAABJT010000001.1"/>
</dbReference>
<dbReference type="Gene3D" id="3.40.50.1000">
    <property type="entry name" value="HAD superfamily/HAD-like"/>
    <property type="match status" value="1"/>
</dbReference>
<dbReference type="InterPro" id="IPR023214">
    <property type="entry name" value="HAD_sf"/>
</dbReference>
<protein>
    <submittedName>
        <fullName evidence="3">Uncharacterized protein</fullName>
    </submittedName>
</protein>
<dbReference type="GO" id="GO:0008253">
    <property type="term" value="F:5'-nucleotidase activity"/>
    <property type="evidence" value="ECO:0007669"/>
    <property type="project" value="InterPro"/>
</dbReference>
<dbReference type="SUPFAM" id="SSF56784">
    <property type="entry name" value="HAD-like"/>
    <property type="match status" value="1"/>
</dbReference>
<dbReference type="InterPro" id="IPR036412">
    <property type="entry name" value="HAD-like_sf"/>
</dbReference>
<comment type="similarity">
    <text evidence="1">Belongs to the 5'(3')-deoxyribonucleotidase family.</text>
</comment>
<accession>A0A7G9SKC3</accession>
<evidence type="ECO:0000256" key="2">
    <source>
        <dbReference type="PIRSR" id="PIRSR610708-1"/>
    </source>
</evidence>
<dbReference type="InterPro" id="IPR010708">
    <property type="entry name" value="5'(3')-deoxyribonucleotidase"/>
</dbReference>
<evidence type="ECO:0000313" key="4">
    <source>
        <dbReference type="Proteomes" id="UP000515971"/>
    </source>
</evidence>
<name>A0A7G9SKC3_9SPHN</name>
<dbReference type="Gene3D" id="1.10.40.40">
    <property type="entry name" value="Deoxyribonucleotidase, domain 2"/>
    <property type="match status" value="1"/>
</dbReference>
<evidence type="ECO:0000313" key="3">
    <source>
        <dbReference type="EMBL" id="QNN68298.1"/>
    </source>
</evidence>
<dbReference type="AlphaFoldDB" id="A0A7G9SKC3"/>
<proteinExistence type="inferred from homology"/>
<keyword evidence="4" id="KW-1185">Reference proteome</keyword>
<dbReference type="GO" id="GO:0009264">
    <property type="term" value="P:deoxyribonucleotide catabolic process"/>
    <property type="evidence" value="ECO:0007669"/>
    <property type="project" value="InterPro"/>
</dbReference>
<dbReference type="Pfam" id="PF06941">
    <property type="entry name" value="NT5C"/>
    <property type="match status" value="1"/>
</dbReference>
<feature type="active site" description="Nucleophile" evidence="2">
    <location>
        <position position="13"/>
    </location>
</feature>
<evidence type="ECO:0000256" key="1">
    <source>
        <dbReference type="ARBA" id="ARBA00009589"/>
    </source>
</evidence>
<sequence length="166" mass="18330">MAGDDHRPRLFLDADGVLADFDRGVHELLGATPDAFIAKRGQGNFWKRLATAPNFYARLPKMADADVLFDAVAHLTPTILTGLPLGSWAAPQKVKWALEHFPGVPIITCMARDKHKHMTPGDVLVDDRENHRAAYEAHGVVFIHHKNAKDSLRQLAEIFPSVAVPV</sequence>
<dbReference type="Proteomes" id="UP000515971">
    <property type="component" value="Chromosome"/>
</dbReference>
<feature type="active site" description="Proton donor" evidence="2">
    <location>
        <position position="15"/>
    </location>
</feature>
<gene>
    <name evidence="3" type="ORF">H9L13_05370</name>
</gene>
<dbReference type="KEGG" id="slut:H9L13_05370"/>
<dbReference type="EMBL" id="CP060718">
    <property type="protein sequence ID" value="QNN68298.1"/>
    <property type="molecule type" value="Genomic_DNA"/>
</dbReference>
<reference evidence="3 4" key="1">
    <citation type="submission" date="2020-08" db="EMBL/GenBank/DDBJ databases">
        <title>Genome sequence of Sphingomonas lutea KCTC 23642T.</title>
        <authorList>
            <person name="Hyun D.-W."/>
            <person name="Bae J.-W."/>
        </authorList>
    </citation>
    <scope>NUCLEOTIDE SEQUENCE [LARGE SCALE GENOMIC DNA]</scope>
    <source>
        <strain evidence="3 4">KCTC 23642</strain>
    </source>
</reference>
<organism evidence="3 4">
    <name type="scientific">Sphingomonas lutea</name>
    <dbReference type="NCBI Taxonomy" id="1045317"/>
    <lineage>
        <taxon>Bacteria</taxon>
        <taxon>Pseudomonadati</taxon>
        <taxon>Pseudomonadota</taxon>
        <taxon>Alphaproteobacteria</taxon>
        <taxon>Sphingomonadales</taxon>
        <taxon>Sphingomonadaceae</taxon>
        <taxon>Sphingomonas</taxon>
    </lineage>
</organism>